<dbReference type="EMBL" id="RHLQ01000008">
    <property type="protein sequence ID" value="RND00365.1"/>
    <property type="molecule type" value="Genomic_DNA"/>
</dbReference>
<dbReference type="SUPFAM" id="SSF54909">
    <property type="entry name" value="Dimeric alpha+beta barrel"/>
    <property type="match status" value="1"/>
</dbReference>
<feature type="domain" description="YCII-related" evidence="2">
    <location>
        <begin position="1"/>
        <end position="90"/>
    </location>
</feature>
<dbReference type="InterPro" id="IPR011008">
    <property type="entry name" value="Dimeric_a/b-barrel"/>
</dbReference>
<organism evidence="3 4">
    <name type="scientific">Lysinibacillus halotolerans</name>
    <dbReference type="NCBI Taxonomy" id="1368476"/>
    <lineage>
        <taxon>Bacteria</taxon>
        <taxon>Bacillati</taxon>
        <taxon>Bacillota</taxon>
        <taxon>Bacilli</taxon>
        <taxon>Bacillales</taxon>
        <taxon>Bacillaceae</taxon>
        <taxon>Lysinibacillus</taxon>
    </lineage>
</organism>
<evidence type="ECO:0000259" key="2">
    <source>
        <dbReference type="Pfam" id="PF03795"/>
    </source>
</evidence>
<dbReference type="Pfam" id="PF03795">
    <property type="entry name" value="YCII"/>
    <property type="match status" value="1"/>
</dbReference>
<dbReference type="PANTHER" id="PTHR33606:SF3">
    <property type="entry name" value="PROTEIN YCII"/>
    <property type="match status" value="1"/>
</dbReference>
<name>A0A3M8HDN4_9BACI</name>
<comment type="caution">
    <text evidence="3">The sequence shown here is derived from an EMBL/GenBank/DDBJ whole genome shotgun (WGS) entry which is preliminary data.</text>
</comment>
<evidence type="ECO:0000256" key="1">
    <source>
        <dbReference type="ARBA" id="ARBA00007689"/>
    </source>
</evidence>
<gene>
    <name evidence="3" type="ORF">EC501_04990</name>
</gene>
<reference evidence="3 4" key="1">
    <citation type="journal article" date="2014" name="Int. J. Syst. Evol. Microbiol.">
        <title>Lysinibacillus halotolerans sp. nov., isolated from saline-alkaline soil.</title>
        <authorList>
            <person name="Kong D."/>
            <person name="Wang Y."/>
            <person name="Zhao B."/>
            <person name="Li Y."/>
            <person name="Song J."/>
            <person name="Zhai Y."/>
            <person name="Zhang C."/>
            <person name="Wang H."/>
            <person name="Chen X."/>
            <person name="Zhao B."/>
            <person name="Ruan Z."/>
        </authorList>
    </citation>
    <scope>NUCLEOTIDE SEQUENCE [LARGE SCALE GENOMIC DNA]</scope>
    <source>
        <strain evidence="3 4">MCCC 1A12703</strain>
    </source>
</reference>
<evidence type="ECO:0000313" key="4">
    <source>
        <dbReference type="Proteomes" id="UP000279909"/>
    </source>
</evidence>
<dbReference type="PANTHER" id="PTHR33606">
    <property type="entry name" value="PROTEIN YCII"/>
    <property type="match status" value="1"/>
</dbReference>
<accession>A0A3M8HDN4</accession>
<dbReference type="OrthoDB" id="9797014at2"/>
<dbReference type="Gene3D" id="3.30.70.1060">
    <property type="entry name" value="Dimeric alpha+beta barrel"/>
    <property type="match status" value="1"/>
</dbReference>
<comment type="similarity">
    <text evidence="1">Belongs to the YciI family.</text>
</comment>
<dbReference type="InterPro" id="IPR005545">
    <property type="entry name" value="YCII"/>
</dbReference>
<protein>
    <recommendedName>
        <fullName evidence="2">YCII-related domain-containing protein</fullName>
    </recommendedName>
</protein>
<dbReference type="Proteomes" id="UP000279909">
    <property type="component" value="Unassembled WGS sequence"/>
</dbReference>
<proteinExistence type="inferred from homology"/>
<dbReference type="AlphaFoldDB" id="A0A3M8HDN4"/>
<keyword evidence="4" id="KW-1185">Reference proteome</keyword>
<dbReference type="RefSeq" id="WP_122971199.1">
    <property type="nucleotide sequence ID" value="NZ_RHLQ01000008.1"/>
</dbReference>
<dbReference type="InterPro" id="IPR051807">
    <property type="entry name" value="Sec-metab_biosynth-assoc"/>
</dbReference>
<sequence>MQYIITAYDGADEKAIERRLMAREAHLKSVEERVKEGQHLYGAAILDDNGKMRGSMMVVDFPSREELENWLRVEPYVVANVWQKIEIKPCKVAPIFMELYD</sequence>
<evidence type="ECO:0000313" key="3">
    <source>
        <dbReference type="EMBL" id="RND00365.1"/>
    </source>
</evidence>